<reference evidence="8" key="1">
    <citation type="submission" date="2017-04" db="EMBL/GenBank/DDBJ databases">
        <authorList>
            <person name="Varghese N."/>
            <person name="Submissions S."/>
        </authorList>
    </citation>
    <scope>NUCLEOTIDE SEQUENCE [LARGE SCALE GENOMIC DNA]</scope>
</reference>
<keyword evidence="3 5" id="KW-1133">Transmembrane helix</keyword>
<evidence type="ECO:0000259" key="6">
    <source>
        <dbReference type="Pfam" id="PF01699"/>
    </source>
</evidence>
<feature type="transmembrane region" description="Helical" evidence="5">
    <location>
        <begin position="218"/>
        <end position="239"/>
    </location>
</feature>
<dbReference type="PANTHER" id="PTHR10846:SF8">
    <property type="entry name" value="INNER MEMBRANE PROTEIN YRBG"/>
    <property type="match status" value="1"/>
</dbReference>
<dbReference type="GO" id="GO:0008273">
    <property type="term" value="F:calcium, potassium:sodium antiporter activity"/>
    <property type="evidence" value="ECO:0007669"/>
    <property type="project" value="TreeGrafter"/>
</dbReference>
<feature type="domain" description="Sodium/calcium exchanger membrane region" evidence="6">
    <location>
        <begin position="41"/>
        <end position="185"/>
    </location>
</feature>
<dbReference type="AlphaFoldDB" id="A0A1Y6EMB8"/>
<evidence type="ECO:0000256" key="2">
    <source>
        <dbReference type="ARBA" id="ARBA00022692"/>
    </source>
</evidence>
<dbReference type="Pfam" id="PF01699">
    <property type="entry name" value="Na_Ca_ex"/>
    <property type="match status" value="2"/>
</dbReference>
<dbReference type="Proteomes" id="UP000194420">
    <property type="component" value="Unassembled WGS sequence"/>
</dbReference>
<name>A0A1Y6EMB8_9SPHN</name>
<evidence type="ECO:0000256" key="3">
    <source>
        <dbReference type="ARBA" id="ARBA00022989"/>
    </source>
</evidence>
<dbReference type="Gene3D" id="1.20.1420.30">
    <property type="entry name" value="NCX, central ion-binding region"/>
    <property type="match status" value="2"/>
</dbReference>
<feature type="transmembrane region" description="Helical" evidence="5">
    <location>
        <begin position="352"/>
        <end position="371"/>
    </location>
</feature>
<dbReference type="InterPro" id="IPR004481">
    <property type="entry name" value="K/Na/Ca-exchanger"/>
</dbReference>
<keyword evidence="2 5" id="KW-0812">Transmembrane</keyword>
<evidence type="ECO:0000313" key="8">
    <source>
        <dbReference type="Proteomes" id="UP000194420"/>
    </source>
</evidence>
<feature type="transmembrane region" description="Helical" evidence="5">
    <location>
        <begin position="322"/>
        <end position="340"/>
    </location>
</feature>
<evidence type="ECO:0000313" key="7">
    <source>
        <dbReference type="EMBL" id="SMQ63717.1"/>
    </source>
</evidence>
<feature type="transmembrane region" description="Helical" evidence="5">
    <location>
        <begin position="281"/>
        <end position="302"/>
    </location>
</feature>
<proteinExistence type="predicted"/>
<feature type="transmembrane region" description="Helical" evidence="5">
    <location>
        <begin position="164"/>
        <end position="185"/>
    </location>
</feature>
<sequence length="372" mass="38861">MAGKFTRLVWNCHALSAVCCLGFAGRNSLPDFAQLPTTYLLASFAGCALLIAFLGTKMSAYADIIADRTRFGEALIGSILLGAGTSIAGIVTSTSTAAVGAADLAISNALGGIAAQTMFLAIADVAYRKVNLEHAAASAVNLGQATVLMILIALPIMAWSAPSFTVWAINPLTPVLVGAYLVGLYNAHKIHMEPMWFARDTDATLSEEDHDTSDQRTLWRIGTLFAVSTLIVGLSGWIVGATGVELSERLGISQGVVGALGTAIVTSLPELVTTIAAVKRGALQLAVGGIIGGNMFDALFIASSDIAYRDGSIYHAISQRTVFWMALVLVMTAVLLIGLLRRERQGPAGIGWESVLLIGLWAGGAILQISLG</sequence>
<feature type="transmembrane region" description="Helical" evidence="5">
    <location>
        <begin position="38"/>
        <end position="55"/>
    </location>
</feature>
<evidence type="ECO:0000256" key="1">
    <source>
        <dbReference type="ARBA" id="ARBA00004141"/>
    </source>
</evidence>
<dbReference type="InterPro" id="IPR044880">
    <property type="entry name" value="NCX_ion-bd_dom_sf"/>
</dbReference>
<feature type="domain" description="Sodium/calcium exchanger membrane region" evidence="6">
    <location>
        <begin position="224"/>
        <end position="368"/>
    </location>
</feature>
<feature type="transmembrane region" description="Helical" evidence="5">
    <location>
        <begin position="251"/>
        <end position="269"/>
    </location>
</feature>
<gene>
    <name evidence="7" type="ORF">SAMN06297468_0894</name>
</gene>
<feature type="transmembrane region" description="Helical" evidence="5">
    <location>
        <begin position="105"/>
        <end position="127"/>
    </location>
</feature>
<dbReference type="PANTHER" id="PTHR10846">
    <property type="entry name" value="SODIUM/POTASSIUM/CALCIUM EXCHANGER"/>
    <property type="match status" value="1"/>
</dbReference>
<feature type="transmembrane region" description="Helical" evidence="5">
    <location>
        <begin position="139"/>
        <end position="158"/>
    </location>
</feature>
<comment type="subcellular location">
    <subcellularLocation>
        <location evidence="1">Membrane</location>
        <topology evidence="1">Multi-pass membrane protein</topology>
    </subcellularLocation>
</comment>
<evidence type="ECO:0000256" key="4">
    <source>
        <dbReference type="ARBA" id="ARBA00023136"/>
    </source>
</evidence>
<protein>
    <submittedName>
        <fullName evidence="7">Cation:H+ antiporter</fullName>
    </submittedName>
</protein>
<accession>A0A1Y6EMB8</accession>
<dbReference type="InterPro" id="IPR004837">
    <property type="entry name" value="NaCa_Exmemb"/>
</dbReference>
<dbReference type="OrthoDB" id="153124at2"/>
<feature type="transmembrane region" description="Helical" evidence="5">
    <location>
        <begin position="75"/>
        <end position="99"/>
    </location>
</feature>
<dbReference type="GO" id="GO:0005262">
    <property type="term" value="F:calcium channel activity"/>
    <property type="evidence" value="ECO:0007669"/>
    <property type="project" value="TreeGrafter"/>
</dbReference>
<dbReference type="GO" id="GO:0006874">
    <property type="term" value="P:intracellular calcium ion homeostasis"/>
    <property type="evidence" value="ECO:0007669"/>
    <property type="project" value="TreeGrafter"/>
</dbReference>
<dbReference type="GO" id="GO:0005886">
    <property type="term" value="C:plasma membrane"/>
    <property type="evidence" value="ECO:0007669"/>
    <property type="project" value="TreeGrafter"/>
</dbReference>
<keyword evidence="4 5" id="KW-0472">Membrane</keyword>
<dbReference type="EMBL" id="FXWG01000001">
    <property type="protein sequence ID" value="SMQ63717.1"/>
    <property type="molecule type" value="Genomic_DNA"/>
</dbReference>
<organism evidence="7 8">
    <name type="scientific">Altererythrobacter xiamenensis</name>
    <dbReference type="NCBI Taxonomy" id="1316679"/>
    <lineage>
        <taxon>Bacteria</taxon>
        <taxon>Pseudomonadati</taxon>
        <taxon>Pseudomonadota</taxon>
        <taxon>Alphaproteobacteria</taxon>
        <taxon>Sphingomonadales</taxon>
        <taxon>Erythrobacteraceae</taxon>
        <taxon>Altererythrobacter</taxon>
    </lineage>
</organism>
<evidence type="ECO:0000256" key="5">
    <source>
        <dbReference type="SAM" id="Phobius"/>
    </source>
</evidence>
<keyword evidence="8" id="KW-1185">Reference proteome</keyword>